<organism evidence="1 2">
    <name type="scientific">Odobenus rosmarus divergens</name>
    <name type="common">Pacific walrus</name>
    <dbReference type="NCBI Taxonomy" id="9708"/>
    <lineage>
        <taxon>Eukaryota</taxon>
        <taxon>Metazoa</taxon>
        <taxon>Chordata</taxon>
        <taxon>Craniata</taxon>
        <taxon>Vertebrata</taxon>
        <taxon>Euteleostomi</taxon>
        <taxon>Mammalia</taxon>
        <taxon>Eutheria</taxon>
        <taxon>Laurasiatheria</taxon>
        <taxon>Carnivora</taxon>
        <taxon>Caniformia</taxon>
        <taxon>Pinnipedia</taxon>
        <taxon>Odobenidae</taxon>
        <taxon>Odobenus</taxon>
    </lineage>
</organism>
<name>A0A9B0LSJ7_ODORO</name>
<proteinExistence type="predicted"/>
<reference evidence="2" key="1">
    <citation type="submission" date="2025-08" db="UniProtKB">
        <authorList>
            <consortium name="RefSeq"/>
        </authorList>
    </citation>
    <scope>IDENTIFICATION</scope>
</reference>
<sequence>MSSEIRGEEPFLRTGVHRPALLSPRPLRRCPGTSSHAWRRPCPAAHGLGQRLGGGVRSASNGHAVLSVPSPEGGGRPGRWACGGGRLAGKPGRALAAGHLCSGSSWLGQTEGLALTVPFWAAASTRDFHWLFGGALREVVLRASIFHVDAGIFLTPAKCCRIPVVAVAVGPDSHLSSRPAWPPRKCGRVGAVFRAQGEVWGMHLCLLHFPRQVPTTENGTGLHGALGAITPPAAGLRGPLCLYPEASSSFRGSPNQVVTGWSVLVTFDRMPWDSIFLHHP</sequence>
<dbReference type="AlphaFoldDB" id="A0A9B0LSJ7"/>
<protein>
    <submittedName>
        <fullName evidence="2">Relaxin-3 receptor 2</fullName>
    </submittedName>
</protein>
<gene>
    <name evidence="2" type="primary">RXFP4</name>
</gene>
<keyword evidence="1" id="KW-1185">Reference proteome</keyword>
<accession>A0A9B0LSJ7</accession>
<evidence type="ECO:0000313" key="1">
    <source>
        <dbReference type="Proteomes" id="UP000245340"/>
    </source>
</evidence>
<dbReference type="Proteomes" id="UP000245340">
    <property type="component" value="Unplaced"/>
</dbReference>
<dbReference type="RefSeq" id="XP_004403105.1">
    <property type="nucleotide sequence ID" value="XM_004403048.1"/>
</dbReference>
<keyword evidence="2" id="KW-0675">Receptor</keyword>
<evidence type="ECO:0000313" key="2">
    <source>
        <dbReference type="RefSeq" id="XP_004403105.1"/>
    </source>
</evidence>